<feature type="transmembrane region" description="Helical" evidence="4">
    <location>
        <begin position="133"/>
        <end position="156"/>
    </location>
</feature>
<dbReference type="Pfam" id="PF07690">
    <property type="entry name" value="MFS_1"/>
    <property type="match status" value="1"/>
</dbReference>
<dbReference type="RefSeq" id="XP_022475510.1">
    <property type="nucleotide sequence ID" value="XM_022617997.1"/>
</dbReference>
<evidence type="ECO:0000256" key="1">
    <source>
        <dbReference type="ARBA" id="ARBA00004141"/>
    </source>
</evidence>
<keyword evidence="4" id="KW-1133">Transmembrane helix</keyword>
<sequence length="171" mass="18434">MIESAQPLDAVPQTARSAENSDGSRASHNDTCGKSNAKAATYTASKGATDYQELIYPEGGVEGWFVVLGSLCAMVSVFGLPNTAAVFEAYFSEHQLRDYTPSQIGWIFSIYLFVTYLVGVLAGPIFDKHGHRVLVAIGSIIMVSSLVILSFCEAYYQLILTFSILAGFDGV</sequence>
<comment type="caution">
    <text evidence="6">The sequence shown here is derived from an EMBL/GenBank/DDBJ whole genome shotgun (WGS) entry which is preliminary data.</text>
</comment>
<proteinExistence type="inferred from homology"/>
<gene>
    <name evidence="6" type="ORF">CORC01_06356</name>
</gene>
<comment type="similarity">
    <text evidence="2">Belongs to the major facilitator superfamily. Monocarboxylate porter (TC 2.A.1.13) family.</text>
</comment>
<dbReference type="GeneID" id="34559507"/>
<evidence type="ECO:0000256" key="4">
    <source>
        <dbReference type="SAM" id="Phobius"/>
    </source>
</evidence>
<dbReference type="GO" id="GO:0022857">
    <property type="term" value="F:transmembrane transporter activity"/>
    <property type="evidence" value="ECO:0007669"/>
    <property type="project" value="InterPro"/>
</dbReference>
<dbReference type="Gene3D" id="1.20.1250.20">
    <property type="entry name" value="MFS general substrate transporter like domains"/>
    <property type="match status" value="1"/>
</dbReference>
<reference evidence="6 7" key="1">
    <citation type="submission" date="2016-09" db="EMBL/GenBank/DDBJ databases">
        <authorList>
            <person name="Capua I."/>
            <person name="De Benedictis P."/>
            <person name="Joannis T."/>
            <person name="Lombin L.H."/>
            <person name="Cattoli G."/>
        </authorList>
    </citation>
    <scope>NUCLEOTIDE SEQUENCE [LARGE SCALE GENOMIC DNA]</scope>
    <source>
        <strain evidence="6 7">IMI 309357</strain>
    </source>
</reference>
<keyword evidence="4" id="KW-0472">Membrane</keyword>
<dbReference type="InterPro" id="IPR011701">
    <property type="entry name" value="MFS"/>
</dbReference>
<dbReference type="PROSITE" id="PS50850">
    <property type="entry name" value="MFS"/>
    <property type="match status" value="1"/>
</dbReference>
<evidence type="ECO:0000313" key="7">
    <source>
        <dbReference type="Proteomes" id="UP000176998"/>
    </source>
</evidence>
<dbReference type="InterPro" id="IPR050327">
    <property type="entry name" value="Proton-linked_MCT"/>
</dbReference>
<feature type="compositionally biased region" description="Polar residues" evidence="3">
    <location>
        <begin position="14"/>
        <end position="34"/>
    </location>
</feature>
<evidence type="ECO:0000256" key="3">
    <source>
        <dbReference type="SAM" id="MobiDB-lite"/>
    </source>
</evidence>
<dbReference type="SUPFAM" id="SSF103473">
    <property type="entry name" value="MFS general substrate transporter"/>
    <property type="match status" value="1"/>
</dbReference>
<feature type="transmembrane region" description="Helical" evidence="4">
    <location>
        <begin position="64"/>
        <end position="84"/>
    </location>
</feature>
<dbReference type="PANTHER" id="PTHR11360:SF177">
    <property type="entry name" value="RIBOFLAVIN TRANSPORTER MCH5"/>
    <property type="match status" value="1"/>
</dbReference>
<feature type="region of interest" description="Disordered" evidence="3">
    <location>
        <begin position="1"/>
        <end position="34"/>
    </location>
</feature>
<protein>
    <submittedName>
        <fullName evidence="6">Riboflavin transporter MCH5</fullName>
    </submittedName>
</protein>
<feature type="domain" description="Major facilitator superfamily (MFS) profile" evidence="5">
    <location>
        <begin position="65"/>
        <end position="171"/>
    </location>
</feature>
<feature type="transmembrane region" description="Helical" evidence="4">
    <location>
        <begin position="104"/>
        <end position="126"/>
    </location>
</feature>
<dbReference type="InterPro" id="IPR020846">
    <property type="entry name" value="MFS_dom"/>
</dbReference>
<dbReference type="OrthoDB" id="410267at2759"/>
<organism evidence="6 7">
    <name type="scientific">Colletotrichum orchidophilum</name>
    <dbReference type="NCBI Taxonomy" id="1209926"/>
    <lineage>
        <taxon>Eukaryota</taxon>
        <taxon>Fungi</taxon>
        <taxon>Dikarya</taxon>
        <taxon>Ascomycota</taxon>
        <taxon>Pezizomycotina</taxon>
        <taxon>Sordariomycetes</taxon>
        <taxon>Hypocreomycetidae</taxon>
        <taxon>Glomerellales</taxon>
        <taxon>Glomerellaceae</taxon>
        <taxon>Colletotrichum</taxon>
    </lineage>
</organism>
<evidence type="ECO:0000313" key="6">
    <source>
        <dbReference type="EMBL" id="OHE98360.1"/>
    </source>
</evidence>
<dbReference type="AlphaFoldDB" id="A0A1G4BAD3"/>
<evidence type="ECO:0000256" key="2">
    <source>
        <dbReference type="ARBA" id="ARBA00006727"/>
    </source>
</evidence>
<name>A0A1G4BAD3_9PEZI</name>
<dbReference type="GO" id="GO:0016020">
    <property type="term" value="C:membrane"/>
    <property type="evidence" value="ECO:0007669"/>
    <property type="project" value="UniProtKB-SubCell"/>
</dbReference>
<keyword evidence="4" id="KW-0812">Transmembrane</keyword>
<dbReference type="InterPro" id="IPR036259">
    <property type="entry name" value="MFS_trans_sf"/>
</dbReference>
<dbReference type="EMBL" id="MJBS01000047">
    <property type="protein sequence ID" value="OHE98360.1"/>
    <property type="molecule type" value="Genomic_DNA"/>
</dbReference>
<keyword evidence="7" id="KW-1185">Reference proteome</keyword>
<dbReference type="PANTHER" id="PTHR11360">
    <property type="entry name" value="MONOCARBOXYLATE TRANSPORTER"/>
    <property type="match status" value="1"/>
</dbReference>
<evidence type="ECO:0000259" key="5">
    <source>
        <dbReference type="PROSITE" id="PS50850"/>
    </source>
</evidence>
<dbReference type="Proteomes" id="UP000176998">
    <property type="component" value="Unassembled WGS sequence"/>
</dbReference>
<accession>A0A1G4BAD3</accession>
<comment type="subcellular location">
    <subcellularLocation>
        <location evidence="1">Membrane</location>
        <topology evidence="1">Multi-pass membrane protein</topology>
    </subcellularLocation>
</comment>